<sequence>LQPTYQFINEDFFRDKKYIQILSNDQMPLDIHIKTPAQNYLIYSDLHDLKHLYAYELDSLYHYINEISQFKITIPSTQAIYLEAGILEAIYLYDHLFKTSFKHYSTLLLPLFHLYHILIGHPHKNKEAYPHTYALPFLHQLYVTRFYYFIIQYCYFRFQCQQSHSLTHPYHFELLVENKLSQYLQLSPIHHIADLTYLNNQQLDDYISQMLNAS</sequence>
<proteinExistence type="predicted"/>
<dbReference type="Proteomes" id="UP001529275">
    <property type="component" value="Unassembled WGS sequence"/>
</dbReference>
<dbReference type="RefSeq" id="WP_289528294.1">
    <property type="nucleotide sequence ID" value="NZ_JAUDCK010000073.1"/>
</dbReference>
<protein>
    <submittedName>
        <fullName evidence="1">Uncharacterized protein</fullName>
    </submittedName>
</protein>
<organism evidence="1 2">
    <name type="scientific">Massilimicrobiota timonensis</name>
    <dbReference type="NCBI Taxonomy" id="1776392"/>
    <lineage>
        <taxon>Bacteria</taxon>
        <taxon>Bacillati</taxon>
        <taxon>Bacillota</taxon>
        <taxon>Erysipelotrichia</taxon>
        <taxon>Erysipelotrichales</taxon>
        <taxon>Erysipelotrichaceae</taxon>
        <taxon>Massilimicrobiota</taxon>
    </lineage>
</organism>
<name>A0ABT7UL94_9FIRM</name>
<evidence type="ECO:0000313" key="1">
    <source>
        <dbReference type="EMBL" id="MDM8196908.1"/>
    </source>
</evidence>
<evidence type="ECO:0000313" key="2">
    <source>
        <dbReference type="Proteomes" id="UP001529275"/>
    </source>
</evidence>
<keyword evidence="2" id="KW-1185">Reference proteome</keyword>
<reference evidence="2" key="1">
    <citation type="submission" date="2023-06" db="EMBL/GenBank/DDBJ databases">
        <title>Identification and characterization of horizontal gene transfer across gut microbiota members of farm animals based on homology search.</title>
        <authorList>
            <person name="Zeman M."/>
            <person name="Kubasova T."/>
            <person name="Jahodarova E."/>
            <person name="Nykrynova M."/>
            <person name="Rychlik I."/>
        </authorList>
    </citation>
    <scope>NUCLEOTIDE SEQUENCE [LARGE SCALE GENOMIC DNA]</scope>
    <source>
        <strain evidence="2">ET341</strain>
    </source>
</reference>
<comment type="caution">
    <text evidence="1">The sequence shown here is derived from an EMBL/GenBank/DDBJ whole genome shotgun (WGS) entry which is preliminary data.</text>
</comment>
<accession>A0ABT7UL94</accession>
<dbReference type="EMBL" id="JAUDCK010000073">
    <property type="protein sequence ID" value="MDM8196908.1"/>
    <property type="molecule type" value="Genomic_DNA"/>
</dbReference>
<gene>
    <name evidence="1" type="ORF">QUV98_11325</name>
</gene>
<feature type="non-terminal residue" evidence="1">
    <location>
        <position position="1"/>
    </location>
</feature>